<name>A0A0F9ECR1_9ZZZZ</name>
<keyword evidence="1" id="KW-0472">Membrane</keyword>
<feature type="non-terminal residue" evidence="2">
    <location>
        <position position="251"/>
    </location>
</feature>
<comment type="caution">
    <text evidence="2">The sequence shown here is derived from an EMBL/GenBank/DDBJ whole genome shotgun (WGS) entry which is preliminary data.</text>
</comment>
<protein>
    <submittedName>
        <fullName evidence="2">Uncharacterized protein</fullName>
    </submittedName>
</protein>
<organism evidence="2">
    <name type="scientific">marine sediment metagenome</name>
    <dbReference type="NCBI Taxonomy" id="412755"/>
    <lineage>
        <taxon>unclassified sequences</taxon>
        <taxon>metagenomes</taxon>
        <taxon>ecological metagenomes</taxon>
    </lineage>
</organism>
<sequence length="251" mass="28255">MMSSWITVGVMALIVIGAVKLIGRMNKQRTVAGRSHAWLMVLMLAVPIAIGVLLLTVVYGRYDKKAAPRSSKYAAPNVSETVHDAMGKPAFRQVIVLDDGDIPDDLDKHCKAKQIIVVKGGKIFCLDKMLQVRRKMRVLQYRQDVMQHEHGMMPKRPRMDAPMGAVMKQALLDAKPAENNAQKRERSSIFNRYAEIISFLALVLGVLAKFYFDWYEARKTGAEAKFDPNQIIIAFILAVLVYLSVYSTLEK</sequence>
<keyword evidence="1" id="KW-0812">Transmembrane</keyword>
<gene>
    <name evidence="2" type="ORF">LCGC14_2382910</name>
</gene>
<evidence type="ECO:0000313" key="2">
    <source>
        <dbReference type="EMBL" id="KKL27661.1"/>
    </source>
</evidence>
<accession>A0A0F9ECR1</accession>
<keyword evidence="1" id="KW-1133">Transmembrane helix</keyword>
<evidence type="ECO:0000256" key="1">
    <source>
        <dbReference type="SAM" id="Phobius"/>
    </source>
</evidence>
<dbReference type="EMBL" id="LAZR01035381">
    <property type="protein sequence ID" value="KKL27661.1"/>
    <property type="molecule type" value="Genomic_DNA"/>
</dbReference>
<reference evidence="2" key="1">
    <citation type="journal article" date="2015" name="Nature">
        <title>Complex archaea that bridge the gap between prokaryotes and eukaryotes.</title>
        <authorList>
            <person name="Spang A."/>
            <person name="Saw J.H."/>
            <person name="Jorgensen S.L."/>
            <person name="Zaremba-Niedzwiedzka K."/>
            <person name="Martijn J."/>
            <person name="Lind A.E."/>
            <person name="van Eijk R."/>
            <person name="Schleper C."/>
            <person name="Guy L."/>
            <person name="Ettema T.J."/>
        </authorList>
    </citation>
    <scope>NUCLEOTIDE SEQUENCE</scope>
</reference>
<feature type="transmembrane region" description="Helical" evidence="1">
    <location>
        <begin position="231"/>
        <end position="249"/>
    </location>
</feature>
<feature type="transmembrane region" description="Helical" evidence="1">
    <location>
        <begin position="37"/>
        <end position="59"/>
    </location>
</feature>
<dbReference type="AlphaFoldDB" id="A0A0F9ECR1"/>
<proteinExistence type="predicted"/>
<feature type="transmembrane region" description="Helical" evidence="1">
    <location>
        <begin position="193"/>
        <end position="211"/>
    </location>
</feature>